<evidence type="ECO:0000259" key="4">
    <source>
        <dbReference type="Pfam" id="PF21537"/>
    </source>
</evidence>
<dbReference type="EMBL" id="BAAAYK010000038">
    <property type="protein sequence ID" value="GAA3362025.1"/>
    <property type="molecule type" value="Genomic_DNA"/>
</dbReference>
<evidence type="ECO:0000313" key="5">
    <source>
        <dbReference type="EMBL" id="GAA3362025.1"/>
    </source>
</evidence>
<feature type="transmembrane region" description="Helical" evidence="2">
    <location>
        <begin position="33"/>
        <end position="54"/>
    </location>
</feature>
<comment type="caution">
    <text evidence="5">The sequence shown here is derived from an EMBL/GenBank/DDBJ whole genome shotgun (WGS) entry which is preliminary data.</text>
</comment>
<dbReference type="NCBIfam" id="TIGR03943">
    <property type="entry name" value="TIGR03943 family putative permease subunit"/>
    <property type="match status" value="1"/>
</dbReference>
<accession>A0ABP6RWI5</accession>
<evidence type="ECO:0000313" key="6">
    <source>
        <dbReference type="Proteomes" id="UP001500483"/>
    </source>
</evidence>
<organism evidence="5 6">
    <name type="scientific">Saccharopolyspora gregorii</name>
    <dbReference type="NCBI Taxonomy" id="33914"/>
    <lineage>
        <taxon>Bacteria</taxon>
        <taxon>Bacillati</taxon>
        <taxon>Actinomycetota</taxon>
        <taxon>Actinomycetes</taxon>
        <taxon>Pseudonocardiales</taxon>
        <taxon>Pseudonocardiaceae</taxon>
        <taxon>Saccharopolyspora</taxon>
    </lineage>
</organism>
<feature type="transmembrane region" description="Helical" evidence="2">
    <location>
        <begin position="95"/>
        <end position="112"/>
    </location>
</feature>
<gene>
    <name evidence="5" type="ORF">GCM10020366_48310</name>
</gene>
<keyword evidence="2" id="KW-0472">Membrane</keyword>
<reference evidence="6" key="1">
    <citation type="journal article" date="2019" name="Int. J. Syst. Evol. Microbiol.">
        <title>The Global Catalogue of Microorganisms (GCM) 10K type strain sequencing project: providing services to taxonomists for standard genome sequencing and annotation.</title>
        <authorList>
            <consortium name="The Broad Institute Genomics Platform"/>
            <consortium name="The Broad Institute Genome Sequencing Center for Infectious Disease"/>
            <person name="Wu L."/>
            <person name="Ma J."/>
        </authorList>
    </citation>
    <scope>NUCLEOTIDE SEQUENCE [LARGE SCALE GENOMIC DNA]</scope>
    <source>
        <strain evidence="6">JCM 9687</strain>
    </source>
</reference>
<dbReference type="Pfam" id="PF21537">
    <property type="entry name" value="DUF1980_C"/>
    <property type="match status" value="1"/>
</dbReference>
<protein>
    <submittedName>
        <fullName evidence="5">TIGR03943 family protein</fullName>
    </submittedName>
</protein>
<feature type="compositionally biased region" description="Basic and acidic residues" evidence="1">
    <location>
        <begin position="75"/>
        <end position="87"/>
    </location>
</feature>
<dbReference type="InterPro" id="IPR048493">
    <property type="entry name" value="DUF1980_N"/>
</dbReference>
<dbReference type="RefSeq" id="WP_344929610.1">
    <property type="nucleotide sequence ID" value="NZ_BAAAYK010000038.1"/>
</dbReference>
<keyword evidence="6" id="KW-1185">Reference proteome</keyword>
<dbReference type="PANTHER" id="PTHR40047:SF1">
    <property type="entry name" value="UPF0703 PROTEIN YCGQ"/>
    <property type="match status" value="1"/>
</dbReference>
<evidence type="ECO:0000256" key="1">
    <source>
        <dbReference type="SAM" id="MobiDB-lite"/>
    </source>
</evidence>
<dbReference type="InterPro" id="IPR048447">
    <property type="entry name" value="DUF1980_C"/>
</dbReference>
<feature type="domain" description="DUF1980" evidence="3">
    <location>
        <begin position="8"/>
        <end position="117"/>
    </location>
</feature>
<name>A0ABP6RWI5_9PSEU</name>
<keyword evidence="2" id="KW-0812">Transmembrane</keyword>
<feature type="domain" description="DUF1980" evidence="4">
    <location>
        <begin position="166"/>
        <end position="261"/>
    </location>
</feature>
<evidence type="ECO:0000259" key="3">
    <source>
        <dbReference type="Pfam" id="PF09323"/>
    </source>
</evidence>
<feature type="region of interest" description="Disordered" evidence="1">
    <location>
        <begin position="68"/>
        <end position="87"/>
    </location>
</feature>
<dbReference type="PANTHER" id="PTHR40047">
    <property type="entry name" value="UPF0703 PROTEIN YCGQ"/>
    <property type="match status" value="1"/>
</dbReference>
<dbReference type="InterPro" id="IPR015402">
    <property type="entry name" value="DUF1980"/>
</dbReference>
<sequence>MRRETQNLLLVLLGGALLKIALTGTYLRYVKPALFPWLIGTGVVMVLLAAVAIVRDIRAARARARADDPFAAPPEPHEHEPAEHAAHEHRGRSPWMLLLPVFAIFLVAPPALGADSIGRGQQTAAPERPTGASALFDELPPGPAPELSVSEFITRVVWDGSGALEQRAVRLRGFVVHPADGPARTQLARMRISCCAADASPVLIDLAGPAADALATTPQDSWIEVTGTLRAGSATEANGQVPTFDITGARGIPAPDDPYEY</sequence>
<dbReference type="Pfam" id="PF09323">
    <property type="entry name" value="DUF1980"/>
    <property type="match status" value="1"/>
</dbReference>
<proteinExistence type="predicted"/>
<evidence type="ECO:0000256" key="2">
    <source>
        <dbReference type="SAM" id="Phobius"/>
    </source>
</evidence>
<keyword evidence="2" id="KW-1133">Transmembrane helix</keyword>
<dbReference type="InterPro" id="IPR052955">
    <property type="entry name" value="UPF0703_membrane_permease"/>
</dbReference>
<dbReference type="Proteomes" id="UP001500483">
    <property type="component" value="Unassembled WGS sequence"/>
</dbReference>